<dbReference type="eggNOG" id="COG2271">
    <property type="taxonomic scope" value="Bacteria"/>
</dbReference>
<reference evidence="9 10" key="1">
    <citation type="journal article" date="2015" name="Genome Announc.">
        <title>Expanding the biotechnology potential of lactobacilli through comparative genomics of 213 strains and associated genera.</title>
        <authorList>
            <person name="Sun Z."/>
            <person name="Harris H.M."/>
            <person name="McCann A."/>
            <person name="Guo C."/>
            <person name="Argimon S."/>
            <person name="Zhang W."/>
            <person name="Yang X."/>
            <person name="Jeffery I.B."/>
            <person name="Cooney J.C."/>
            <person name="Kagawa T.F."/>
            <person name="Liu W."/>
            <person name="Song Y."/>
            <person name="Salvetti E."/>
            <person name="Wrobel A."/>
            <person name="Rasinkangas P."/>
            <person name="Parkhill J."/>
            <person name="Rea M.C."/>
            <person name="O'Sullivan O."/>
            <person name="Ritari J."/>
            <person name="Douillard F.P."/>
            <person name="Paul Ross R."/>
            <person name="Yang R."/>
            <person name="Briner A.E."/>
            <person name="Felis G.E."/>
            <person name="de Vos W.M."/>
            <person name="Barrangou R."/>
            <person name="Klaenhammer T.R."/>
            <person name="Caufield P.W."/>
            <person name="Cui Y."/>
            <person name="Zhang H."/>
            <person name="O'Toole P.W."/>
        </authorList>
    </citation>
    <scope>NUCLEOTIDE SEQUENCE [LARGE SCALE GENOMIC DNA]</scope>
    <source>
        <strain evidence="9 10">DSM 15814</strain>
    </source>
</reference>
<dbReference type="EMBL" id="AZFF01000004">
    <property type="protein sequence ID" value="KRL56313.1"/>
    <property type="molecule type" value="Genomic_DNA"/>
</dbReference>
<dbReference type="InterPro" id="IPR020846">
    <property type="entry name" value="MFS_dom"/>
</dbReference>
<evidence type="ECO:0000256" key="6">
    <source>
        <dbReference type="SAM" id="MobiDB-lite"/>
    </source>
</evidence>
<dbReference type="PROSITE" id="PS50850">
    <property type="entry name" value="MFS"/>
    <property type="match status" value="1"/>
</dbReference>
<feature type="transmembrane region" description="Helical" evidence="7">
    <location>
        <begin position="21"/>
        <end position="37"/>
    </location>
</feature>
<evidence type="ECO:0000313" key="10">
    <source>
        <dbReference type="Proteomes" id="UP000051999"/>
    </source>
</evidence>
<dbReference type="CDD" id="cd17319">
    <property type="entry name" value="MFS_ExuT_GudP_like"/>
    <property type="match status" value="1"/>
</dbReference>
<dbReference type="RefSeq" id="WP_225441822.1">
    <property type="nucleotide sequence ID" value="NZ_AZFF01000004.1"/>
</dbReference>
<feature type="transmembrane region" description="Helical" evidence="7">
    <location>
        <begin position="57"/>
        <end position="78"/>
    </location>
</feature>
<sequence length="458" mass="49784">MREDVLMMTEAKQSALKKVTWHILPYLFIIYFIAFLDRSSITYASIGGMDKDLGLTATTYGFIAGIFFIGYFLFGIPGNMMLEKIGARRWMAFILVFWGTVTLVTGFVASVPMLIVLRFLLGVSEAGLFPGMTLYITYWIRSKDRARAIAAFMVAPPVANSIGAPVATWIITQVHMVLNLEGWRWLFIIIGIPAILMGVYTVFFLADKPNTAKWLTAGEKSWLEKALADDVKQESEKKVIKAPFVDAFKDAKIWKMTGINFFYCIGLYGITFWMPQMVKSLSSSLTTMQVGLISAIPYLLGAVALVINGQWSDRSGERIWHTAGGALLGGLGFIGAALTTSVPVMSVGFICLSAIGVYAYSGPYWAITTTVDPRIAAVGLGIVNAVGNFGGFFGPYAIGWLKSATGSTTVGMYFLAGALIITGLIVLSLHSSKSATQTAKTSDEEVTADAETQSHPIN</sequence>
<keyword evidence="3 7" id="KW-0812">Transmembrane</keyword>
<evidence type="ECO:0000256" key="2">
    <source>
        <dbReference type="ARBA" id="ARBA00022448"/>
    </source>
</evidence>
<dbReference type="InterPro" id="IPR036259">
    <property type="entry name" value="MFS_trans_sf"/>
</dbReference>
<gene>
    <name evidence="9" type="ORF">FD35_GL001947</name>
</gene>
<evidence type="ECO:0000256" key="7">
    <source>
        <dbReference type="SAM" id="Phobius"/>
    </source>
</evidence>
<dbReference type="AlphaFoldDB" id="A0A0R1RIZ6"/>
<comment type="caution">
    <text evidence="9">The sequence shown here is derived from an EMBL/GenBank/DDBJ whole genome shotgun (WGS) entry which is preliminary data.</text>
</comment>
<dbReference type="InterPro" id="IPR011701">
    <property type="entry name" value="MFS"/>
</dbReference>
<dbReference type="Pfam" id="PF07690">
    <property type="entry name" value="MFS_1"/>
    <property type="match status" value="1"/>
</dbReference>
<keyword evidence="10" id="KW-1185">Reference proteome</keyword>
<comment type="subcellular location">
    <subcellularLocation>
        <location evidence="1">Cell membrane</location>
        <topology evidence="1">Multi-pass membrane protein</topology>
    </subcellularLocation>
</comment>
<feature type="transmembrane region" description="Helical" evidence="7">
    <location>
        <begin position="375"/>
        <end position="398"/>
    </location>
</feature>
<feature type="transmembrane region" description="Helical" evidence="7">
    <location>
        <begin position="258"/>
        <end position="275"/>
    </location>
</feature>
<feature type="transmembrane region" description="Helical" evidence="7">
    <location>
        <begin position="90"/>
        <end position="109"/>
    </location>
</feature>
<keyword evidence="2" id="KW-0813">Transport</keyword>
<feature type="transmembrane region" description="Helical" evidence="7">
    <location>
        <begin position="148"/>
        <end position="171"/>
    </location>
</feature>
<feature type="transmembrane region" description="Helical" evidence="7">
    <location>
        <begin position="287"/>
        <end position="307"/>
    </location>
</feature>
<dbReference type="SUPFAM" id="SSF103473">
    <property type="entry name" value="MFS general substrate transporter"/>
    <property type="match status" value="1"/>
</dbReference>
<evidence type="ECO:0000256" key="3">
    <source>
        <dbReference type="ARBA" id="ARBA00022692"/>
    </source>
</evidence>
<evidence type="ECO:0000259" key="8">
    <source>
        <dbReference type="PROSITE" id="PS50850"/>
    </source>
</evidence>
<evidence type="ECO:0000256" key="5">
    <source>
        <dbReference type="ARBA" id="ARBA00023136"/>
    </source>
</evidence>
<feature type="transmembrane region" description="Helical" evidence="7">
    <location>
        <begin position="115"/>
        <end position="136"/>
    </location>
</feature>
<feature type="domain" description="Major facilitator superfamily (MFS) profile" evidence="8">
    <location>
        <begin position="23"/>
        <end position="435"/>
    </location>
</feature>
<feature type="region of interest" description="Disordered" evidence="6">
    <location>
        <begin position="438"/>
        <end position="458"/>
    </location>
</feature>
<dbReference type="GO" id="GO:0005886">
    <property type="term" value="C:plasma membrane"/>
    <property type="evidence" value="ECO:0007669"/>
    <property type="project" value="UniProtKB-SubCell"/>
</dbReference>
<dbReference type="FunFam" id="1.20.1250.20:FF:000018">
    <property type="entry name" value="MFS transporter permease"/>
    <property type="match status" value="1"/>
</dbReference>
<evidence type="ECO:0000313" key="9">
    <source>
        <dbReference type="EMBL" id="KRL56313.1"/>
    </source>
</evidence>
<dbReference type="Proteomes" id="UP000051999">
    <property type="component" value="Unassembled WGS sequence"/>
</dbReference>
<evidence type="ECO:0000256" key="4">
    <source>
        <dbReference type="ARBA" id="ARBA00022989"/>
    </source>
</evidence>
<dbReference type="PANTHER" id="PTHR43791">
    <property type="entry name" value="PERMEASE-RELATED"/>
    <property type="match status" value="1"/>
</dbReference>
<dbReference type="Gene3D" id="1.20.1250.20">
    <property type="entry name" value="MFS general substrate transporter like domains"/>
    <property type="match status" value="2"/>
</dbReference>
<organism evidence="9 10">
    <name type="scientific">Furfurilactobacillus rossiae DSM 15814</name>
    <dbReference type="NCBI Taxonomy" id="1114972"/>
    <lineage>
        <taxon>Bacteria</taxon>
        <taxon>Bacillati</taxon>
        <taxon>Bacillota</taxon>
        <taxon>Bacilli</taxon>
        <taxon>Lactobacillales</taxon>
        <taxon>Lactobacillaceae</taxon>
        <taxon>Furfurilactobacillus</taxon>
    </lineage>
</organism>
<keyword evidence="4 7" id="KW-1133">Transmembrane helix</keyword>
<proteinExistence type="predicted"/>
<dbReference type="STRING" id="1114972.FD35_GL001947"/>
<dbReference type="PATRIC" id="fig|1114972.6.peg.1990"/>
<dbReference type="PANTHER" id="PTHR43791:SF36">
    <property type="entry name" value="TRANSPORTER, PUTATIVE (AFU_ORTHOLOGUE AFUA_6G08340)-RELATED"/>
    <property type="match status" value="1"/>
</dbReference>
<feature type="transmembrane region" description="Helical" evidence="7">
    <location>
        <begin position="410"/>
        <end position="430"/>
    </location>
</feature>
<evidence type="ECO:0000256" key="1">
    <source>
        <dbReference type="ARBA" id="ARBA00004651"/>
    </source>
</evidence>
<dbReference type="GO" id="GO:0022857">
    <property type="term" value="F:transmembrane transporter activity"/>
    <property type="evidence" value="ECO:0007669"/>
    <property type="project" value="InterPro"/>
</dbReference>
<protein>
    <submittedName>
        <fullName evidence="9">Transporter, major facilitator family protein</fullName>
    </submittedName>
</protein>
<keyword evidence="5 7" id="KW-0472">Membrane</keyword>
<feature type="transmembrane region" description="Helical" evidence="7">
    <location>
        <begin position="319"/>
        <end position="338"/>
    </location>
</feature>
<feature type="transmembrane region" description="Helical" evidence="7">
    <location>
        <begin position="344"/>
        <end position="363"/>
    </location>
</feature>
<name>A0A0R1RIZ6_9LACO</name>
<feature type="transmembrane region" description="Helical" evidence="7">
    <location>
        <begin position="183"/>
        <end position="206"/>
    </location>
</feature>
<accession>A0A0R1RIZ6</accession>